<dbReference type="Gramene" id="Aco010558.1.mrna1">
    <property type="protein sequence ID" value="Aco010558.1.mrna1"/>
    <property type="gene ID" value="Aco010558.1.path1"/>
</dbReference>
<keyword evidence="14" id="KW-1185">Reference proteome</keyword>
<dbReference type="GO" id="GO:0016020">
    <property type="term" value="C:membrane"/>
    <property type="evidence" value="ECO:0007669"/>
    <property type="project" value="UniProtKB-SubCell"/>
</dbReference>
<evidence type="ECO:0000256" key="9">
    <source>
        <dbReference type="ARBA" id="ARBA00023163"/>
    </source>
</evidence>
<dbReference type="PROSITE" id="PS51005">
    <property type="entry name" value="NAC"/>
    <property type="match status" value="1"/>
</dbReference>
<evidence type="ECO:0000256" key="1">
    <source>
        <dbReference type="ARBA" id="ARBA00004123"/>
    </source>
</evidence>
<dbReference type="OrthoDB" id="737278at2759"/>
<dbReference type="GeneID" id="109712639"/>
<reference evidence="14" key="1">
    <citation type="journal article" date="2015" name="Nat. Genet.">
        <title>The pineapple genome and the evolution of CAM photosynthesis.</title>
        <authorList>
            <person name="Ming R."/>
            <person name="VanBuren R."/>
            <person name="Wai C.M."/>
            <person name="Tang H."/>
            <person name="Schatz M.C."/>
            <person name="Bowers J.E."/>
            <person name="Lyons E."/>
            <person name="Wang M.L."/>
            <person name="Chen J."/>
            <person name="Biggers E."/>
            <person name="Zhang J."/>
            <person name="Huang L."/>
            <person name="Zhang L."/>
            <person name="Miao W."/>
            <person name="Zhang J."/>
            <person name="Ye Z."/>
            <person name="Miao C."/>
            <person name="Lin Z."/>
            <person name="Wang H."/>
            <person name="Zhou H."/>
            <person name="Yim W.C."/>
            <person name="Priest H.D."/>
            <person name="Zheng C."/>
            <person name="Woodhouse M."/>
            <person name="Edger P.P."/>
            <person name="Guyot R."/>
            <person name="Guo H.B."/>
            <person name="Guo H."/>
            <person name="Zheng G."/>
            <person name="Singh R."/>
            <person name="Sharma A."/>
            <person name="Min X."/>
            <person name="Zheng Y."/>
            <person name="Lee H."/>
            <person name="Gurtowski J."/>
            <person name="Sedlazeck F.J."/>
            <person name="Harkess A."/>
            <person name="McKain M.R."/>
            <person name="Liao Z."/>
            <person name="Fang J."/>
            <person name="Liu J."/>
            <person name="Zhang X."/>
            <person name="Zhang Q."/>
            <person name="Hu W."/>
            <person name="Qin Y."/>
            <person name="Wang K."/>
            <person name="Chen L.Y."/>
            <person name="Shirley N."/>
            <person name="Lin Y.R."/>
            <person name="Liu L.Y."/>
            <person name="Hernandez A.G."/>
            <person name="Wright C.L."/>
            <person name="Bulone V."/>
            <person name="Tuskan G.A."/>
            <person name="Heath K."/>
            <person name="Zee F."/>
            <person name="Moore P.H."/>
            <person name="Sunkar R."/>
            <person name="Leebens-Mack J.H."/>
            <person name="Mockler T."/>
            <person name="Bennetzen J.L."/>
            <person name="Freeling M."/>
            <person name="Sankoff D."/>
            <person name="Paterson A.H."/>
            <person name="Zhu X."/>
            <person name="Yang X."/>
            <person name="Smith J.A."/>
            <person name="Cushman J.C."/>
            <person name="Paull R.E."/>
            <person name="Yu Q."/>
        </authorList>
    </citation>
    <scope>NUCLEOTIDE SEQUENCE [LARGE SCALE GENOMIC DNA]</scope>
    <source>
        <strain evidence="14">cv. F153</strain>
    </source>
</reference>
<keyword evidence="4 12" id="KW-1133">Transmembrane helix</keyword>
<evidence type="ECO:0000256" key="2">
    <source>
        <dbReference type="ARBA" id="ARBA00004167"/>
    </source>
</evidence>
<keyword evidence="3 12" id="KW-0812">Transmembrane</keyword>
<evidence type="ECO:0000256" key="11">
    <source>
        <dbReference type="SAM" id="MobiDB-lite"/>
    </source>
</evidence>
<feature type="region of interest" description="Disordered" evidence="11">
    <location>
        <begin position="510"/>
        <end position="546"/>
    </location>
</feature>
<comment type="subcellular location">
    <subcellularLocation>
        <location evidence="2">Membrane</location>
        <topology evidence="2">Single-pass membrane protein</topology>
    </subcellularLocation>
    <subcellularLocation>
        <location evidence="1">Nucleus</location>
    </subcellularLocation>
</comment>
<organism evidence="14 15">
    <name type="scientific">Ananas comosus</name>
    <name type="common">Pineapple</name>
    <name type="synonym">Ananas ananas</name>
    <dbReference type="NCBI Taxonomy" id="4615"/>
    <lineage>
        <taxon>Eukaryota</taxon>
        <taxon>Viridiplantae</taxon>
        <taxon>Streptophyta</taxon>
        <taxon>Embryophyta</taxon>
        <taxon>Tracheophyta</taxon>
        <taxon>Spermatophyta</taxon>
        <taxon>Magnoliopsida</taxon>
        <taxon>Liliopsida</taxon>
        <taxon>Poales</taxon>
        <taxon>Bromeliaceae</taxon>
        <taxon>Bromelioideae</taxon>
        <taxon>Ananas</taxon>
    </lineage>
</organism>
<dbReference type="Proteomes" id="UP000515123">
    <property type="component" value="Linkage group 7"/>
</dbReference>
<reference evidence="15" key="2">
    <citation type="submission" date="2025-08" db="UniProtKB">
        <authorList>
            <consortium name="RefSeq"/>
        </authorList>
    </citation>
    <scope>IDENTIFICATION</scope>
    <source>
        <tissue evidence="15">Leaf</tissue>
    </source>
</reference>
<keyword evidence="5" id="KW-0805">Transcription regulation</keyword>
<evidence type="ECO:0000256" key="5">
    <source>
        <dbReference type="ARBA" id="ARBA00023015"/>
    </source>
</evidence>
<dbReference type="SUPFAM" id="SSF101941">
    <property type="entry name" value="NAC domain"/>
    <property type="match status" value="1"/>
</dbReference>
<dbReference type="InterPro" id="IPR003441">
    <property type="entry name" value="NAC-dom"/>
</dbReference>
<feature type="compositionally biased region" description="Basic and acidic residues" evidence="11">
    <location>
        <begin position="521"/>
        <end position="546"/>
    </location>
</feature>
<evidence type="ECO:0000256" key="3">
    <source>
        <dbReference type="ARBA" id="ARBA00022692"/>
    </source>
</evidence>
<evidence type="ECO:0000256" key="7">
    <source>
        <dbReference type="ARBA" id="ARBA00023136"/>
    </source>
</evidence>
<evidence type="ECO:0000256" key="12">
    <source>
        <dbReference type="SAM" id="Phobius"/>
    </source>
</evidence>
<sequence length="715" mass="79770">MTVVPLESLPLGFRFHPTDEELVNHYLKRKITGRIRAEIEVIPEIDVCKCEPWDLPDKSLIKSDDREWFFFAPKDRKYPNGQRSNRATEAGYWKATGKDRTIRSKKNPATIGMKKTLVFHKGRAPKGERTQWIMHEYRTTEPEYESGDQGGFVLYRLFNKQEEKSPSSNADEVERSGFSPTPSRSSPGDTQHDADAMEETANTSNKESPASDLQEDPLSIPNSVENQPAGIKRWLADKADCSTAYTVKADENFHNINPENCVGEARAKADPLHNSFAQISEQQNEKIDPNEFPNISSPMLPYTDHRFFGNINQEPDMGFNSDNIQNDEMNELLIQLLSGPDEYPFAATDFPKDSVAETAPQHIICDAASWKDSGASSDLEMEGGINQGASVDTSDLFNAAYLQELQMDACDEMNLSALYENASLLPYTSTQDVYSVDSTAESLQEMYHSVEESSNPNNIMGGGGNLTSSGIRIIARQSQQPVDPNFVFQQQGTANRRILLQNSIQNPLYPKADSETSCTKQDCEERETISKPVKESSVEETSTAEKDIPTTGITIRARQPRHSLNSNNVVTQQGTAVRRLRLQCKLQAGPSFCTDNESSRTKEDGHQNKVAETEVMEHVDENTPNTSDVPGVDLVDKLAELSVHDADDTPQPLKTYQEAKPNLRLRAKRTGEHENEVQGPISPKRAPGSIIYVTCLVLSMFLLLLCVGIWKSLHS</sequence>
<dbReference type="Pfam" id="PF02365">
    <property type="entry name" value="NAM"/>
    <property type="match status" value="1"/>
</dbReference>
<dbReference type="GO" id="GO:0005634">
    <property type="term" value="C:nucleus"/>
    <property type="evidence" value="ECO:0007669"/>
    <property type="project" value="UniProtKB-SubCell"/>
</dbReference>
<feature type="domain" description="NAC" evidence="13">
    <location>
        <begin position="9"/>
        <end position="160"/>
    </location>
</feature>
<keyword evidence="8" id="KW-0010">Activator</keyword>
<accession>A0A6P5FES2</accession>
<feature type="region of interest" description="Disordered" evidence="11">
    <location>
        <begin position="163"/>
        <end position="225"/>
    </location>
</feature>
<proteinExistence type="predicted"/>
<dbReference type="PANTHER" id="PTHR31744">
    <property type="entry name" value="PROTEIN CUP-SHAPED COTYLEDON 2-RELATED"/>
    <property type="match status" value="1"/>
</dbReference>
<dbReference type="PANTHER" id="PTHR31744:SF216">
    <property type="entry name" value="NAC TRANSCRIPTION FACTOR"/>
    <property type="match status" value="1"/>
</dbReference>
<evidence type="ECO:0000256" key="6">
    <source>
        <dbReference type="ARBA" id="ARBA00023125"/>
    </source>
</evidence>
<keyword evidence="6" id="KW-0238">DNA-binding</keyword>
<dbReference type="FunFam" id="2.170.150.80:FF:000002">
    <property type="entry name" value="Nac domain-containing protein 86"/>
    <property type="match status" value="1"/>
</dbReference>
<keyword evidence="9" id="KW-0804">Transcription</keyword>
<dbReference type="InterPro" id="IPR036093">
    <property type="entry name" value="NAC_dom_sf"/>
</dbReference>
<dbReference type="GO" id="GO:0000976">
    <property type="term" value="F:transcription cis-regulatory region binding"/>
    <property type="evidence" value="ECO:0007669"/>
    <property type="project" value="UniProtKB-ARBA"/>
</dbReference>
<dbReference type="GO" id="GO:0006355">
    <property type="term" value="P:regulation of DNA-templated transcription"/>
    <property type="evidence" value="ECO:0007669"/>
    <property type="project" value="InterPro"/>
</dbReference>
<evidence type="ECO:0000313" key="14">
    <source>
        <dbReference type="Proteomes" id="UP000515123"/>
    </source>
</evidence>
<evidence type="ECO:0000256" key="10">
    <source>
        <dbReference type="ARBA" id="ARBA00023242"/>
    </source>
</evidence>
<feature type="compositionally biased region" description="Polar residues" evidence="11">
    <location>
        <begin position="178"/>
        <end position="189"/>
    </location>
</feature>
<feature type="transmembrane region" description="Helical" evidence="12">
    <location>
        <begin position="690"/>
        <end position="710"/>
    </location>
</feature>
<name>A0A6P5FES2_ANACO</name>
<keyword evidence="10" id="KW-0539">Nucleus</keyword>
<evidence type="ECO:0000256" key="8">
    <source>
        <dbReference type="ARBA" id="ARBA00023159"/>
    </source>
</evidence>
<dbReference type="AlphaFoldDB" id="A0A6P5FES2"/>
<dbReference type="Gene3D" id="2.170.150.80">
    <property type="entry name" value="NAC domain"/>
    <property type="match status" value="1"/>
</dbReference>
<dbReference type="RefSeq" id="XP_020091918.1">
    <property type="nucleotide sequence ID" value="XM_020236329.1"/>
</dbReference>
<gene>
    <name evidence="15" type="primary">LOC109712639</name>
</gene>
<protein>
    <submittedName>
        <fullName evidence="15">NAC domain-containing protein 14-like</fullName>
    </submittedName>
</protein>
<evidence type="ECO:0000256" key="4">
    <source>
        <dbReference type="ARBA" id="ARBA00022989"/>
    </source>
</evidence>
<evidence type="ECO:0000313" key="15">
    <source>
        <dbReference type="RefSeq" id="XP_020091918.1"/>
    </source>
</evidence>
<evidence type="ECO:0000259" key="13">
    <source>
        <dbReference type="PROSITE" id="PS51005"/>
    </source>
</evidence>
<keyword evidence="7 12" id="KW-0472">Membrane</keyword>